<keyword evidence="9 11" id="KW-0406">Ion transport</keyword>
<evidence type="ECO:0000256" key="1">
    <source>
        <dbReference type="ARBA" id="ARBA00022448"/>
    </source>
</evidence>
<dbReference type="AlphaFoldDB" id="A0A0G4Q9V4"/>
<dbReference type="NCBIfam" id="NF001454">
    <property type="entry name" value="PRK00315.1"/>
    <property type="match status" value="1"/>
</dbReference>
<evidence type="ECO:0000256" key="2">
    <source>
        <dbReference type="ARBA" id="ARBA00022475"/>
    </source>
</evidence>
<dbReference type="PIRSF" id="PIRSF001296">
    <property type="entry name" value="K_ATPase_KdpC"/>
    <property type="match status" value="1"/>
</dbReference>
<keyword evidence="5 11" id="KW-0547">Nucleotide-binding</keyword>
<keyword evidence="3 11" id="KW-0633">Potassium transport</keyword>
<organism evidence="12 13">
    <name type="scientific">Proteus penneri</name>
    <dbReference type="NCBI Taxonomy" id="102862"/>
    <lineage>
        <taxon>Bacteria</taxon>
        <taxon>Pseudomonadati</taxon>
        <taxon>Pseudomonadota</taxon>
        <taxon>Gammaproteobacteria</taxon>
        <taxon>Enterobacterales</taxon>
        <taxon>Morganellaceae</taxon>
        <taxon>Proteus</taxon>
    </lineage>
</organism>
<sequence>MHLFRSSLVMLLLLTLITGLAYPLFITGLANLIFPWQANGSLIYQDNKLIGSELIGQQFTRNDYFKSRPSMTSEMPYNSMASGASQLATSNPLLLNEITQRIQIWKKATHNQHVVPVDLVTASGSGLDPHISLQAAYYQIENIAYSRQLTKNEIKQLIKDNTTSPLMSFMGDPVVNVFMLNQALDKLSAEKQQKVSTQ</sequence>
<dbReference type="RefSeq" id="WP_072063962.1">
    <property type="nucleotide sequence ID" value="NZ_CVRY01000004.1"/>
</dbReference>
<keyword evidence="2 11" id="KW-1003">Cell membrane</keyword>
<reference evidence="13" key="1">
    <citation type="submission" date="2015-06" db="EMBL/GenBank/DDBJ databases">
        <authorList>
            <person name="Urmite Genomes"/>
        </authorList>
    </citation>
    <scope>NUCLEOTIDE SEQUENCE [LARGE SCALE GENOMIC DNA]</scope>
    <source>
        <strain evidence="13">CSUR P1867</strain>
    </source>
</reference>
<proteinExistence type="inferred from homology"/>
<accession>A0A0G4Q9V4</accession>
<comment type="subunit">
    <text evidence="11">The system is composed of three essential subunits: KdpA, KdpB and KdpC.</text>
</comment>
<evidence type="ECO:0000256" key="11">
    <source>
        <dbReference type="HAMAP-Rule" id="MF_00276"/>
    </source>
</evidence>
<evidence type="ECO:0000256" key="6">
    <source>
        <dbReference type="ARBA" id="ARBA00022840"/>
    </source>
</evidence>
<dbReference type="GO" id="GO:0008556">
    <property type="term" value="F:P-type potassium transmembrane transporter activity"/>
    <property type="evidence" value="ECO:0007669"/>
    <property type="project" value="InterPro"/>
</dbReference>
<keyword evidence="6 11" id="KW-0067">ATP-binding</keyword>
<evidence type="ECO:0000313" key="13">
    <source>
        <dbReference type="Proteomes" id="UP000183920"/>
    </source>
</evidence>
<dbReference type="HAMAP" id="MF_00276">
    <property type="entry name" value="KdpC"/>
    <property type="match status" value="1"/>
</dbReference>
<dbReference type="InterPro" id="IPR003820">
    <property type="entry name" value="KdpC"/>
</dbReference>
<dbReference type="Pfam" id="PF02669">
    <property type="entry name" value="KdpC"/>
    <property type="match status" value="1"/>
</dbReference>
<evidence type="ECO:0000256" key="4">
    <source>
        <dbReference type="ARBA" id="ARBA00022692"/>
    </source>
</evidence>
<comment type="subcellular location">
    <subcellularLocation>
        <location evidence="11">Cell membrane</location>
        <topology evidence="11">Single-pass membrane protein</topology>
    </subcellularLocation>
</comment>
<evidence type="ECO:0000256" key="10">
    <source>
        <dbReference type="ARBA" id="ARBA00023136"/>
    </source>
</evidence>
<dbReference type="NCBIfam" id="TIGR00681">
    <property type="entry name" value="kdpC"/>
    <property type="match status" value="1"/>
</dbReference>
<keyword evidence="7 11" id="KW-0630">Potassium</keyword>
<dbReference type="PANTHER" id="PTHR30042:SF2">
    <property type="entry name" value="POTASSIUM-TRANSPORTING ATPASE KDPC SUBUNIT"/>
    <property type="match status" value="1"/>
</dbReference>
<keyword evidence="10 11" id="KW-0472">Membrane</keyword>
<evidence type="ECO:0000313" key="12">
    <source>
        <dbReference type="EMBL" id="CRL62625.1"/>
    </source>
</evidence>
<dbReference type="GO" id="GO:0005886">
    <property type="term" value="C:plasma membrane"/>
    <property type="evidence" value="ECO:0007669"/>
    <property type="project" value="UniProtKB-SubCell"/>
</dbReference>
<keyword evidence="8 11" id="KW-1133">Transmembrane helix</keyword>
<protein>
    <recommendedName>
        <fullName evidence="11">Potassium-transporting ATPase KdpC subunit</fullName>
    </recommendedName>
    <alternativeName>
        <fullName evidence="11">ATP phosphohydrolase [potassium-transporting] C chain</fullName>
    </alternativeName>
    <alternativeName>
        <fullName evidence="11">Potassium-binding and translocating subunit C</fullName>
    </alternativeName>
    <alternativeName>
        <fullName evidence="11">Potassium-translocating ATPase C chain</fullName>
    </alternativeName>
</protein>
<comment type="similarity">
    <text evidence="11">Belongs to the KdpC family.</text>
</comment>
<evidence type="ECO:0000256" key="5">
    <source>
        <dbReference type="ARBA" id="ARBA00022741"/>
    </source>
</evidence>
<evidence type="ECO:0000256" key="3">
    <source>
        <dbReference type="ARBA" id="ARBA00022538"/>
    </source>
</evidence>
<dbReference type="Proteomes" id="UP000183920">
    <property type="component" value="Unassembled WGS sequence"/>
</dbReference>
<gene>
    <name evidence="11 12" type="primary">kdpC</name>
    <name evidence="12" type="ORF">BN1804_02045</name>
</gene>
<name>A0A0G4Q9V4_9GAMM</name>
<dbReference type="EMBL" id="CVRY01000004">
    <property type="protein sequence ID" value="CRL62625.1"/>
    <property type="molecule type" value="Genomic_DNA"/>
</dbReference>
<comment type="function">
    <text evidence="11">Part of the high-affinity ATP-driven potassium transport (or Kdp) system, which catalyzes the hydrolysis of ATP coupled with the electrogenic transport of potassium into the cytoplasm. This subunit acts as a catalytic chaperone that increases the ATP-binding affinity of the ATP-hydrolyzing subunit KdpB by the formation of a transient KdpB/KdpC/ATP ternary complex.</text>
</comment>
<keyword evidence="4 11" id="KW-0812">Transmembrane</keyword>
<evidence type="ECO:0000256" key="8">
    <source>
        <dbReference type="ARBA" id="ARBA00022989"/>
    </source>
</evidence>
<keyword evidence="1 11" id="KW-0813">Transport</keyword>
<evidence type="ECO:0000256" key="9">
    <source>
        <dbReference type="ARBA" id="ARBA00023065"/>
    </source>
</evidence>
<evidence type="ECO:0000256" key="7">
    <source>
        <dbReference type="ARBA" id="ARBA00022958"/>
    </source>
</evidence>
<dbReference type="PANTHER" id="PTHR30042">
    <property type="entry name" value="POTASSIUM-TRANSPORTING ATPASE C CHAIN"/>
    <property type="match status" value="1"/>
</dbReference>
<dbReference type="GO" id="GO:0005524">
    <property type="term" value="F:ATP binding"/>
    <property type="evidence" value="ECO:0007669"/>
    <property type="project" value="UniProtKB-UniRule"/>
</dbReference>